<keyword evidence="7" id="KW-0067">ATP-binding</keyword>
<dbReference type="Proteomes" id="UP001054902">
    <property type="component" value="Unassembled WGS sequence"/>
</dbReference>
<feature type="compositionally biased region" description="Polar residues" evidence="9">
    <location>
        <begin position="46"/>
        <end position="62"/>
    </location>
</feature>
<dbReference type="PROSITE" id="PS51192">
    <property type="entry name" value="HELICASE_ATP_BIND_1"/>
    <property type="match status" value="1"/>
</dbReference>
<dbReference type="Gene3D" id="3.40.50.300">
    <property type="entry name" value="P-loop containing nucleotide triphosphate hydrolases"/>
    <property type="match status" value="2"/>
</dbReference>
<feature type="compositionally biased region" description="Basic and acidic residues" evidence="9">
    <location>
        <begin position="1374"/>
        <end position="1384"/>
    </location>
</feature>
<dbReference type="PROSITE" id="PS51194">
    <property type="entry name" value="HELICASE_CTER"/>
    <property type="match status" value="1"/>
</dbReference>
<feature type="region of interest" description="Disordered" evidence="9">
    <location>
        <begin position="44"/>
        <end position="173"/>
    </location>
</feature>
<dbReference type="InterPro" id="IPR001876">
    <property type="entry name" value="Znf_RanBP2"/>
</dbReference>
<feature type="region of interest" description="Disordered" evidence="9">
    <location>
        <begin position="262"/>
        <end position="331"/>
    </location>
</feature>
<evidence type="ECO:0000256" key="1">
    <source>
        <dbReference type="ARBA" id="ARBA00022723"/>
    </source>
</evidence>
<dbReference type="SMART" id="SM00487">
    <property type="entry name" value="DEXDc"/>
    <property type="match status" value="1"/>
</dbReference>
<dbReference type="PANTHER" id="PTHR14025:SF20">
    <property type="entry name" value="FANCONI ANEMIA GROUP M PROTEIN"/>
    <property type="match status" value="1"/>
</dbReference>
<dbReference type="SUPFAM" id="SSF52540">
    <property type="entry name" value="P-loop containing nucleoside triphosphate hydrolases"/>
    <property type="match status" value="1"/>
</dbReference>
<evidence type="ECO:0000313" key="14">
    <source>
        <dbReference type="Proteomes" id="UP001054902"/>
    </source>
</evidence>
<accession>A0AAD3CLL0</accession>
<feature type="compositionally biased region" description="Basic and acidic residues" evidence="9">
    <location>
        <begin position="1421"/>
        <end position="1438"/>
    </location>
</feature>
<dbReference type="EMBL" id="BLLK01000027">
    <property type="protein sequence ID" value="GFH48191.1"/>
    <property type="molecule type" value="Genomic_DNA"/>
</dbReference>
<feature type="compositionally biased region" description="Low complexity" evidence="9">
    <location>
        <begin position="1745"/>
        <end position="1757"/>
    </location>
</feature>
<feature type="compositionally biased region" description="Polar residues" evidence="9">
    <location>
        <begin position="1633"/>
        <end position="1645"/>
    </location>
</feature>
<dbReference type="SMART" id="SM00490">
    <property type="entry name" value="HELICc"/>
    <property type="match status" value="1"/>
</dbReference>
<dbReference type="CDD" id="cd18033">
    <property type="entry name" value="DEXDc_FANCM"/>
    <property type="match status" value="1"/>
</dbReference>
<feature type="compositionally biased region" description="Basic residues" evidence="9">
    <location>
        <begin position="313"/>
        <end position="324"/>
    </location>
</feature>
<dbReference type="PROSITE" id="PS50199">
    <property type="entry name" value="ZF_RANBP2_2"/>
    <property type="match status" value="1"/>
</dbReference>
<dbReference type="GO" id="GO:0016787">
    <property type="term" value="F:hydrolase activity"/>
    <property type="evidence" value="ECO:0007669"/>
    <property type="project" value="UniProtKB-KW"/>
</dbReference>
<feature type="compositionally biased region" description="Polar residues" evidence="9">
    <location>
        <begin position="111"/>
        <end position="154"/>
    </location>
</feature>
<feature type="region of interest" description="Disordered" evidence="9">
    <location>
        <begin position="1332"/>
        <end position="1402"/>
    </location>
</feature>
<dbReference type="GO" id="GO:0005524">
    <property type="term" value="F:ATP binding"/>
    <property type="evidence" value="ECO:0007669"/>
    <property type="project" value="UniProtKB-KW"/>
</dbReference>
<keyword evidence="14" id="KW-1185">Reference proteome</keyword>
<feature type="region of interest" description="Disordered" evidence="9">
    <location>
        <begin position="931"/>
        <end position="951"/>
    </location>
</feature>
<feature type="domain" description="RanBP2-type" evidence="10">
    <location>
        <begin position="2"/>
        <end position="31"/>
    </location>
</feature>
<feature type="region of interest" description="Disordered" evidence="9">
    <location>
        <begin position="1621"/>
        <end position="1645"/>
    </location>
</feature>
<feature type="compositionally biased region" description="Acidic residues" evidence="9">
    <location>
        <begin position="1623"/>
        <end position="1632"/>
    </location>
</feature>
<evidence type="ECO:0000313" key="13">
    <source>
        <dbReference type="EMBL" id="GFH48191.1"/>
    </source>
</evidence>
<name>A0AAD3CLL0_9STRA</name>
<dbReference type="GO" id="GO:0000400">
    <property type="term" value="F:four-way junction DNA binding"/>
    <property type="evidence" value="ECO:0007669"/>
    <property type="project" value="TreeGrafter"/>
</dbReference>
<feature type="compositionally biased region" description="Low complexity" evidence="9">
    <location>
        <begin position="264"/>
        <end position="284"/>
    </location>
</feature>
<dbReference type="Pfam" id="PF04851">
    <property type="entry name" value="ResIII"/>
    <property type="match status" value="1"/>
</dbReference>
<dbReference type="GO" id="GO:0045003">
    <property type="term" value="P:double-strand break repair via synthesis-dependent strand annealing"/>
    <property type="evidence" value="ECO:0007669"/>
    <property type="project" value="TreeGrafter"/>
</dbReference>
<feature type="region of interest" description="Disordered" evidence="9">
    <location>
        <begin position="769"/>
        <end position="802"/>
    </location>
</feature>
<reference evidence="13 14" key="1">
    <citation type="journal article" date="2021" name="Sci. Rep.">
        <title>The genome of the diatom Chaetoceros tenuissimus carries an ancient integrated fragment of an extant virus.</title>
        <authorList>
            <person name="Hongo Y."/>
            <person name="Kimura K."/>
            <person name="Takaki Y."/>
            <person name="Yoshida Y."/>
            <person name="Baba S."/>
            <person name="Kobayashi G."/>
            <person name="Nagasaki K."/>
            <person name="Hano T."/>
            <person name="Tomaru Y."/>
        </authorList>
    </citation>
    <scope>NUCLEOTIDE SEQUENCE [LARGE SCALE GENOMIC DNA]</scope>
    <source>
        <strain evidence="13 14">NIES-3715</strain>
    </source>
</reference>
<evidence type="ECO:0000259" key="12">
    <source>
        <dbReference type="PROSITE" id="PS51194"/>
    </source>
</evidence>
<feature type="compositionally biased region" description="Polar residues" evidence="9">
    <location>
        <begin position="1758"/>
        <end position="1770"/>
    </location>
</feature>
<evidence type="ECO:0000256" key="7">
    <source>
        <dbReference type="ARBA" id="ARBA00022840"/>
    </source>
</evidence>
<feature type="compositionally biased region" description="Polar residues" evidence="9">
    <location>
        <begin position="1488"/>
        <end position="1500"/>
    </location>
</feature>
<organism evidence="13 14">
    <name type="scientific">Chaetoceros tenuissimus</name>
    <dbReference type="NCBI Taxonomy" id="426638"/>
    <lineage>
        <taxon>Eukaryota</taxon>
        <taxon>Sar</taxon>
        <taxon>Stramenopiles</taxon>
        <taxon>Ochrophyta</taxon>
        <taxon>Bacillariophyta</taxon>
        <taxon>Coscinodiscophyceae</taxon>
        <taxon>Chaetocerotophycidae</taxon>
        <taxon>Chaetocerotales</taxon>
        <taxon>Chaetocerotaceae</taxon>
        <taxon>Chaetoceros</taxon>
    </lineage>
</organism>
<evidence type="ECO:0000259" key="10">
    <source>
        <dbReference type="PROSITE" id="PS50199"/>
    </source>
</evidence>
<feature type="compositionally biased region" description="Basic and acidic residues" evidence="9">
    <location>
        <begin position="1794"/>
        <end position="1803"/>
    </location>
</feature>
<feature type="compositionally biased region" description="Polar residues" evidence="9">
    <location>
        <begin position="1566"/>
        <end position="1583"/>
    </location>
</feature>
<protein>
    <submittedName>
        <fullName evidence="13">Uncharacterized protein</fullName>
    </submittedName>
</protein>
<evidence type="ECO:0000256" key="8">
    <source>
        <dbReference type="PROSITE-ProRule" id="PRU00322"/>
    </source>
</evidence>
<keyword evidence="1" id="KW-0479">Metal-binding</keyword>
<feature type="region of interest" description="Disordered" evidence="9">
    <location>
        <begin position="1418"/>
        <end position="1594"/>
    </location>
</feature>
<dbReference type="GO" id="GO:0036297">
    <property type="term" value="P:interstrand cross-link repair"/>
    <property type="evidence" value="ECO:0007669"/>
    <property type="project" value="TreeGrafter"/>
</dbReference>
<feature type="region of interest" description="Disordered" evidence="9">
    <location>
        <begin position="1745"/>
        <end position="1803"/>
    </location>
</feature>
<feature type="compositionally biased region" description="Polar residues" evidence="9">
    <location>
        <begin position="285"/>
        <end position="309"/>
    </location>
</feature>
<dbReference type="Pfam" id="PF00271">
    <property type="entry name" value="Helicase_C"/>
    <property type="match status" value="1"/>
</dbReference>
<feature type="compositionally biased region" description="Polar residues" evidence="9">
    <location>
        <begin position="1444"/>
        <end position="1463"/>
    </location>
</feature>
<gene>
    <name evidence="13" type="ORF">CTEN210_04667</name>
</gene>
<dbReference type="InterPro" id="IPR014001">
    <property type="entry name" value="Helicase_ATP-bd"/>
</dbReference>
<keyword evidence="3 8" id="KW-0863">Zinc-finger</keyword>
<feature type="compositionally biased region" description="Basic and acidic residues" evidence="9">
    <location>
        <begin position="1344"/>
        <end position="1363"/>
    </location>
</feature>
<keyword evidence="5" id="KW-0347">Helicase</keyword>
<feature type="compositionally biased region" description="Basic and acidic residues" evidence="9">
    <location>
        <begin position="1391"/>
        <end position="1402"/>
    </location>
</feature>
<comment type="caution">
    <text evidence="13">The sequence shown here is derived from an EMBL/GenBank/DDBJ whole genome shotgun (WGS) entry which is preliminary data.</text>
</comment>
<proteinExistence type="predicted"/>
<dbReference type="GO" id="GO:0008270">
    <property type="term" value="F:zinc ion binding"/>
    <property type="evidence" value="ECO:0007669"/>
    <property type="project" value="UniProtKB-KW"/>
</dbReference>
<sequence>MPSDEWNCSVCTFRHLFPAQRCQMCNSLRVTKQQMRDFVQGKTVDVSKNGNSSGHTGPSQTVANTQNSNARNSNQNASKNRQSVVNVYANQKKNNNSSSVRSNNMQQRQQGNNVHNGGFHRQQNQTIATNTARITPSSEPQKKTQQSIISNPYATNKGAASVPRGNNYSANNARNNMVNANESQSRTIIQTTNNATSQNNTMRGGQPAQISNYRGNSNVVTSSTTVNPYLNRNASQRMNQSNVTLGNQGASNANRQVNQLNPYSTNTFRNTSTSSSHTSNPNVNQQHSTTSNMQQGKSIQPVPQTNVDTQKAVSKKKPAKRKQTQKIAVGRNQQTLTFGNPNVVERNVLQRGYEPGKVPLVEGDASKTWIYPTSTKYQERAYQVNICNTAIHNNTLVAIPTGTGKTLIAAVVMYNFYRWFPTGKIIFLAPTKPLVSQQIGACYNIMGIPETDTAEITGDNKSGNRSRLWRERRVFFCTAQTVERDIKAGSLDINDVVCLVIDEAHKATKKFAFNKITSLFLEKNVKARIVGLSATPGKDLKTIQTIISNLGASKIEAYVDTDDEIKPYMFNRHEGTKIIKQTDAIKAIEKRLLKIIEPVATDLKKCGALSKYGGSISNMQPYTIIAAKQDLNKPENAHMNKSVLFPRLNVAQALLTARTQLMQSGINSARDELFKFMKLNTAYAKQVQRTDEFMTLWETLVGTQNVNKPLSQYDISDLQLNNPKLQKLEEILKDHFEKSEAIGQDTRAIVFSNLRKSVTEIVTMLQASKPRSSKSRLKPTEFVGQGSGSEKDKDGKAKVTKGMNQATQQKVIKEFKDGKYNILVCTSIGEEGLDIGSVDLIINFDCVRSPIRNLQRIGRTGRSRDGEVIWLVMEGMEEEKLDKSNADAKRLWNALKKGEKHFTMHKNIPLLPSRPTMEKRNMNIIREYRMSQVGGHSHQKGKGQKKEPPRIQIDSNAWKLSFKENHTRLQNFGECNMNPSFRKSALKSWQRNVLTGNRISRGTGRSCSILNKLEATVMKDRKMNEKSRTMNEKIQKSRAINARIEDIVPSKQRYEKRNLLGKFRDCFESPDGSEEVQKDKSEDDVEILLLSPTEKCDVAKESKNHDYDYGEDEFANVVFGSQESIECVVLESPTKHCTTGFEDTLSSIFGVVTTDEDSGYRLQAKASEIIFGLQDEGNGSGVHLDTNTTSPEFCNESDLGHGSPQFVEDIQNSNDDETLNNGENNDAEISTKEEETMNTSIAVLHCNESPKAIESIHSRASTQSPNGGQVNLQSEHLNVPAPLNSTKESFMIQEGTNMDDNASCSESSRSLNFEINMSSSDEESICFDLNIQDSSSSSSEDEESCKGHEENSPKTDLNAKMDQLEDFSSPQKECLVDKNPEQKKSLSLNIGDDKNSSMKEETNFSCSTAKLCDAINSSPAIKDKDVPDKGHHEPKDANDVPALNNPSKCSNENNPQIQSTVFRTENHAQETSDVDETPIVNRRRLASKKTNVSFSSSQEETPLLPRFRKPATTSALAGELTDTPMTAENKMENATSQLEDTPESKANPSKRVMTRKRKGDTYEIDLTNTPASEQKDLLQSSAPSDPKVQVGTKRNRVEALAKRHKKSNTISKFLDIECAASDSDSEEDEDDNGLSQDSFINDSSQLGFTQDDLDRLVCSDSVQKSSDEGGASLYRQVDMMHVHEDAFATPLLKRRNPEHTQMSIPSSDRNLGKMSFIRSVIEHHREGGDADELEQGYHEIMKQNASLTSQASATSQQDEPSQHQNITAENNQKKDAKVRNPKPPVPHNNSKLTEAQRERMRLNREKALRIRQQRIAKKK</sequence>
<evidence type="ECO:0000256" key="2">
    <source>
        <dbReference type="ARBA" id="ARBA00022741"/>
    </source>
</evidence>
<feature type="domain" description="Helicase ATP-binding" evidence="11">
    <location>
        <begin position="386"/>
        <end position="554"/>
    </location>
</feature>
<keyword evidence="4" id="KW-0378">Hydrolase</keyword>
<evidence type="ECO:0000256" key="9">
    <source>
        <dbReference type="SAM" id="MobiDB-lite"/>
    </source>
</evidence>
<dbReference type="GO" id="GO:0043138">
    <property type="term" value="F:3'-5' DNA helicase activity"/>
    <property type="evidence" value="ECO:0007669"/>
    <property type="project" value="TreeGrafter"/>
</dbReference>
<keyword evidence="2" id="KW-0547">Nucleotide-binding</keyword>
<evidence type="ECO:0000256" key="6">
    <source>
        <dbReference type="ARBA" id="ARBA00022833"/>
    </source>
</evidence>
<feature type="compositionally biased region" description="Polar residues" evidence="9">
    <location>
        <begin position="1532"/>
        <end position="1547"/>
    </location>
</feature>
<evidence type="ECO:0000256" key="5">
    <source>
        <dbReference type="ARBA" id="ARBA00022806"/>
    </source>
</evidence>
<dbReference type="InterPro" id="IPR001650">
    <property type="entry name" value="Helicase_C-like"/>
</dbReference>
<evidence type="ECO:0000256" key="3">
    <source>
        <dbReference type="ARBA" id="ARBA00022771"/>
    </source>
</evidence>
<dbReference type="InterPro" id="IPR044749">
    <property type="entry name" value="FANCM_DEXDc"/>
</dbReference>
<dbReference type="InterPro" id="IPR027417">
    <property type="entry name" value="P-loop_NTPase"/>
</dbReference>
<evidence type="ECO:0000259" key="11">
    <source>
        <dbReference type="PROSITE" id="PS51192"/>
    </source>
</evidence>
<feature type="compositionally biased region" description="Low complexity" evidence="9">
    <location>
        <begin position="90"/>
        <end position="110"/>
    </location>
</feature>
<feature type="domain" description="Helicase C-terminal" evidence="12">
    <location>
        <begin position="727"/>
        <end position="908"/>
    </location>
</feature>
<evidence type="ECO:0000256" key="4">
    <source>
        <dbReference type="ARBA" id="ARBA00022801"/>
    </source>
</evidence>
<feature type="compositionally biased region" description="Low complexity" evidence="9">
    <location>
        <begin position="63"/>
        <end position="83"/>
    </location>
</feature>
<dbReference type="InterPro" id="IPR006935">
    <property type="entry name" value="Helicase/UvrB_N"/>
</dbReference>
<dbReference type="GO" id="GO:0009378">
    <property type="term" value="F:four-way junction helicase activity"/>
    <property type="evidence" value="ECO:0007669"/>
    <property type="project" value="TreeGrafter"/>
</dbReference>
<keyword evidence="6" id="KW-0862">Zinc</keyword>
<dbReference type="PANTHER" id="PTHR14025">
    <property type="entry name" value="FANCONI ANEMIA GROUP M FANCM FAMILY MEMBER"/>
    <property type="match status" value="1"/>
</dbReference>